<dbReference type="PROSITE" id="PS50297">
    <property type="entry name" value="ANK_REP_REGION"/>
    <property type="match status" value="1"/>
</dbReference>
<evidence type="ECO:0008006" key="4">
    <source>
        <dbReference type="Google" id="ProtNLM"/>
    </source>
</evidence>
<evidence type="ECO:0000313" key="3">
    <source>
        <dbReference type="Proteomes" id="UP001194468"/>
    </source>
</evidence>
<dbReference type="SUPFAM" id="SSF48403">
    <property type="entry name" value="Ankyrin repeat"/>
    <property type="match status" value="1"/>
</dbReference>
<feature type="repeat" description="ANK" evidence="1">
    <location>
        <begin position="121"/>
        <end position="153"/>
    </location>
</feature>
<dbReference type="PROSITE" id="PS50088">
    <property type="entry name" value="ANK_REPEAT"/>
    <property type="match status" value="1"/>
</dbReference>
<dbReference type="InterPro" id="IPR002110">
    <property type="entry name" value="Ankyrin_rpt"/>
</dbReference>
<dbReference type="InterPro" id="IPR036770">
    <property type="entry name" value="Ankyrin_rpt-contain_sf"/>
</dbReference>
<keyword evidence="1" id="KW-0040">ANK repeat</keyword>
<dbReference type="AlphaFoldDB" id="A0AAD4G5J8"/>
<comment type="caution">
    <text evidence="2">The sequence shown here is derived from an EMBL/GenBank/DDBJ whole genome shotgun (WGS) entry which is preliminary data.</text>
</comment>
<dbReference type="Proteomes" id="UP001194468">
    <property type="component" value="Unassembled WGS sequence"/>
</dbReference>
<proteinExistence type="predicted"/>
<evidence type="ECO:0000313" key="2">
    <source>
        <dbReference type="EMBL" id="KAF8415256.1"/>
    </source>
</evidence>
<accession>A0AAD4G5J8</accession>
<feature type="non-terminal residue" evidence="2">
    <location>
        <position position="221"/>
    </location>
</feature>
<keyword evidence="3" id="KW-1185">Reference proteome</keyword>
<evidence type="ECO:0000256" key="1">
    <source>
        <dbReference type="PROSITE-ProRule" id="PRU00023"/>
    </source>
</evidence>
<gene>
    <name evidence="2" type="ORF">L210DRAFT_865949</name>
</gene>
<reference evidence="2" key="2">
    <citation type="journal article" date="2020" name="Nat. Commun.">
        <title>Large-scale genome sequencing of mycorrhizal fungi provides insights into the early evolution of symbiotic traits.</title>
        <authorList>
            <person name="Miyauchi S."/>
            <person name="Kiss E."/>
            <person name="Kuo A."/>
            <person name="Drula E."/>
            <person name="Kohler A."/>
            <person name="Sanchez-Garcia M."/>
            <person name="Morin E."/>
            <person name="Andreopoulos B."/>
            <person name="Barry K.W."/>
            <person name="Bonito G."/>
            <person name="Buee M."/>
            <person name="Carver A."/>
            <person name="Chen C."/>
            <person name="Cichocki N."/>
            <person name="Clum A."/>
            <person name="Culley D."/>
            <person name="Crous P.W."/>
            <person name="Fauchery L."/>
            <person name="Girlanda M."/>
            <person name="Hayes R.D."/>
            <person name="Keri Z."/>
            <person name="LaButti K."/>
            <person name="Lipzen A."/>
            <person name="Lombard V."/>
            <person name="Magnuson J."/>
            <person name="Maillard F."/>
            <person name="Murat C."/>
            <person name="Nolan M."/>
            <person name="Ohm R.A."/>
            <person name="Pangilinan J."/>
            <person name="Pereira M.F."/>
            <person name="Perotto S."/>
            <person name="Peter M."/>
            <person name="Pfister S."/>
            <person name="Riley R."/>
            <person name="Sitrit Y."/>
            <person name="Stielow J.B."/>
            <person name="Szollosi G."/>
            <person name="Zifcakova L."/>
            <person name="Stursova M."/>
            <person name="Spatafora J.W."/>
            <person name="Tedersoo L."/>
            <person name="Vaario L.M."/>
            <person name="Yamada A."/>
            <person name="Yan M."/>
            <person name="Wang P."/>
            <person name="Xu J."/>
            <person name="Bruns T."/>
            <person name="Baldrian P."/>
            <person name="Vilgalys R."/>
            <person name="Dunand C."/>
            <person name="Henrissat B."/>
            <person name="Grigoriev I.V."/>
            <person name="Hibbett D."/>
            <person name="Nagy L.G."/>
            <person name="Martin F.M."/>
        </authorList>
    </citation>
    <scope>NUCLEOTIDE SEQUENCE</scope>
    <source>
        <strain evidence="2">BED1</strain>
    </source>
</reference>
<name>A0AAD4G5J8_BOLED</name>
<protein>
    <recommendedName>
        <fullName evidence="4">Ankyrin</fullName>
    </recommendedName>
</protein>
<organism evidence="2 3">
    <name type="scientific">Boletus edulis BED1</name>
    <dbReference type="NCBI Taxonomy" id="1328754"/>
    <lineage>
        <taxon>Eukaryota</taxon>
        <taxon>Fungi</taxon>
        <taxon>Dikarya</taxon>
        <taxon>Basidiomycota</taxon>
        <taxon>Agaricomycotina</taxon>
        <taxon>Agaricomycetes</taxon>
        <taxon>Agaricomycetidae</taxon>
        <taxon>Boletales</taxon>
        <taxon>Boletineae</taxon>
        <taxon>Boletaceae</taxon>
        <taxon>Boletoideae</taxon>
        <taxon>Boletus</taxon>
    </lineage>
</organism>
<dbReference type="Gene3D" id="1.25.40.20">
    <property type="entry name" value="Ankyrin repeat-containing domain"/>
    <property type="match status" value="1"/>
</dbReference>
<dbReference type="EMBL" id="WHUW01000352">
    <property type="protein sequence ID" value="KAF8415256.1"/>
    <property type="molecule type" value="Genomic_DNA"/>
</dbReference>
<reference evidence="2" key="1">
    <citation type="submission" date="2019-10" db="EMBL/GenBank/DDBJ databases">
        <authorList>
            <consortium name="DOE Joint Genome Institute"/>
            <person name="Kuo A."/>
            <person name="Miyauchi S."/>
            <person name="Kiss E."/>
            <person name="Drula E."/>
            <person name="Kohler A."/>
            <person name="Sanchez-Garcia M."/>
            <person name="Andreopoulos B."/>
            <person name="Barry K.W."/>
            <person name="Bonito G."/>
            <person name="Buee M."/>
            <person name="Carver A."/>
            <person name="Chen C."/>
            <person name="Cichocki N."/>
            <person name="Clum A."/>
            <person name="Culley D."/>
            <person name="Crous P.W."/>
            <person name="Fauchery L."/>
            <person name="Girlanda M."/>
            <person name="Hayes R."/>
            <person name="Keri Z."/>
            <person name="LaButti K."/>
            <person name="Lipzen A."/>
            <person name="Lombard V."/>
            <person name="Magnuson J."/>
            <person name="Maillard F."/>
            <person name="Morin E."/>
            <person name="Murat C."/>
            <person name="Nolan M."/>
            <person name="Ohm R."/>
            <person name="Pangilinan J."/>
            <person name="Pereira M."/>
            <person name="Perotto S."/>
            <person name="Peter M."/>
            <person name="Riley R."/>
            <person name="Sitrit Y."/>
            <person name="Stielow B."/>
            <person name="Szollosi G."/>
            <person name="Zifcakova L."/>
            <person name="Stursova M."/>
            <person name="Spatafora J.W."/>
            <person name="Tedersoo L."/>
            <person name="Vaario L.-M."/>
            <person name="Yamada A."/>
            <person name="Yan M."/>
            <person name="Wang P."/>
            <person name="Xu J."/>
            <person name="Bruns T."/>
            <person name="Baldrian P."/>
            <person name="Vilgalys R."/>
            <person name="Henrissat B."/>
            <person name="Grigoriev I.V."/>
            <person name="Hibbett D."/>
            <person name="Nagy L.G."/>
            <person name="Martin F.M."/>
        </authorList>
    </citation>
    <scope>NUCLEOTIDE SEQUENCE</scope>
    <source>
        <strain evidence="2">BED1</strain>
    </source>
</reference>
<sequence>MCYISICLRRAQSSQTRVRLYPKSELLLDYVLDDALDHFGYLGSTFKLALDDIAVLAEDIQQHSWIWDNVCIPGRWDTWEINIKPHWPAAIHDLLLYILVAFAPNAFMDAFFRRTALKPKEGTNPLVYAAQFSKDEHARTLLSRGARLNRRGWEAVGYCQSLPIEVAFRNWDFAMVNLFVEEGCTVPSHIFTEPIPARESGFPPFLSFTARLLLQVDDFAE</sequence>